<dbReference type="EMBL" id="QHBU01000135">
    <property type="protein sequence ID" value="PZR80795.1"/>
    <property type="molecule type" value="Genomic_DNA"/>
</dbReference>
<accession>A0A2W5ZCY3</accession>
<comment type="caution">
    <text evidence="6">The sequence shown here is derived from an EMBL/GenBank/DDBJ whole genome shotgun (WGS) entry which is preliminary data.</text>
</comment>
<evidence type="ECO:0000259" key="5">
    <source>
        <dbReference type="PROSITE" id="PS51935"/>
    </source>
</evidence>
<proteinExistence type="inferred from homology"/>
<dbReference type="GO" id="GO:0008234">
    <property type="term" value="F:cysteine-type peptidase activity"/>
    <property type="evidence" value="ECO:0007669"/>
    <property type="project" value="UniProtKB-KW"/>
</dbReference>
<organism evidence="6 7">
    <name type="scientific">Candidatus Aeolococcus gillhamiae</name>
    <dbReference type="NCBI Taxonomy" id="3127015"/>
    <lineage>
        <taxon>Bacteria</taxon>
        <taxon>Bacillati</taxon>
        <taxon>Candidatus Dormiibacterota</taxon>
        <taxon>Candidatus Dormibacteria</taxon>
        <taxon>Candidatus Aeolococcales</taxon>
        <taxon>Candidatus Aeolococcaceae</taxon>
        <taxon>Candidatus Aeolococcus</taxon>
    </lineage>
</organism>
<dbReference type="InterPro" id="IPR051794">
    <property type="entry name" value="PG_Endopeptidase_C40"/>
</dbReference>
<keyword evidence="2" id="KW-0645">Protease</keyword>
<keyword evidence="4" id="KW-0788">Thiol protease</keyword>
<evidence type="ECO:0000313" key="6">
    <source>
        <dbReference type="EMBL" id="PZR80795.1"/>
    </source>
</evidence>
<dbReference type="PANTHER" id="PTHR47359">
    <property type="entry name" value="PEPTIDOGLYCAN DL-ENDOPEPTIDASE CWLO"/>
    <property type="match status" value="1"/>
</dbReference>
<evidence type="ECO:0000256" key="3">
    <source>
        <dbReference type="ARBA" id="ARBA00022801"/>
    </source>
</evidence>
<keyword evidence="3" id="KW-0378">Hydrolase</keyword>
<comment type="similarity">
    <text evidence="1">Belongs to the peptidase C40 family.</text>
</comment>
<dbReference type="PROSITE" id="PS51935">
    <property type="entry name" value="NLPC_P60"/>
    <property type="match status" value="1"/>
</dbReference>
<name>A0A2W5ZCY3_9BACT</name>
<dbReference type="Proteomes" id="UP000248724">
    <property type="component" value="Unassembled WGS sequence"/>
</dbReference>
<evidence type="ECO:0000313" key="7">
    <source>
        <dbReference type="Proteomes" id="UP000248724"/>
    </source>
</evidence>
<dbReference type="Pfam" id="PF00877">
    <property type="entry name" value="NLPC_P60"/>
    <property type="match status" value="1"/>
</dbReference>
<feature type="domain" description="NlpC/P60" evidence="5">
    <location>
        <begin position="143"/>
        <end position="259"/>
    </location>
</feature>
<dbReference type="InterPro" id="IPR038765">
    <property type="entry name" value="Papain-like_cys_pep_sf"/>
</dbReference>
<protein>
    <recommendedName>
        <fullName evidence="5">NlpC/P60 domain-containing protein</fullName>
    </recommendedName>
</protein>
<dbReference type="PANTHER" id="PTHR47359:SF3">
    <property type="entry name" value="NLP_P60 DOMAIN-CONTAINING PROTEIN-RELATED"/>
    <property type="match status" value="1"/>
</dbReference>
<evidence type="ECO:0000256" key="2">
    <source>
        <dbReference type="ARBA" id="ARBA00022670"/>
    </source>
</evidence>
<gene>
    <name evidence="6" type="ORF">DLM65_07400</name>
</gene>
<evidence type="ECO:0000256" key="1">
    <source>
        <dbReference type="ARBA" id="ARBA00007074"/>
    </source>
</evidence>
<dbReference type="InterPro" id="IPR000064">
    <property type="entry name" value="NLP_P60_dom"/>
</dbReference>
<evidence type="ECO:0000256" key="4">
    <source>
        <dbReference type="ARBA" id="ARBA00022807"/>
    </source>
</evidence>
<reference evidence="6 7" key="1">
    <citation type="journal article" date="2017" name="Nature">
        <title>Atmospheric trace gases support primary production in Antarctic desert surface soil.</title>
        <authorList>
            <person name="Ji M."/>
            <person name="Greening C."/>
            <person name="Vanwonterghem I."/>
            <person name="Carere C.R."/>
            <person name="Bay S.K."/>
            <person name="Steen J.A."/>
            <person name="Montgomery K."/>
            <person name="Lines T."/>
            <person name="Beardall J."/>
            <person name="van Dorst J."/>
            <person name="Snape I."/>
            <person name="Stott M.B."/>
            <person name="Hugenholtz P."/>
            <person name="Ferrari B.C."/>
        </authorList>
    </citation>
    <scope>NUCLEOTIDE SEQUENCE [LARGE SCALE GENOMIC DNA]</scope>
    <source>
        <strain evidence="6">RRmetagenome_bin12</strain>
    </source>
</reference>
<dbReference type="GO" id="GO:0006508">
    <property type="term" value="P:proteolysis"/>
    <property type="evidence" value="ECO:0007669"/>
    <property type="project" value="UniProtKB-KW"/>
</dbReference>
<feature type="non-terminal residue" evidence="6">
    <location>
        <position position="1"/>
    </location>
</feature>
<dbReference type="AlphaFoldDB" id="A0A2W5ZCY3"/>
<sequence>LVNREVSADLARFRSTRTQIAQLATTAYESGTMTSAGALLMTSNPDVALSQASVLEHLSRDNAAEMSQFIAAARQVRAAQQAASRTEAAVAALEKQRLARKKAIVAAVARQRVLLAKLTASQQAAVLPGSAGITTATYTGPTTTQAQKAIAFAYAQLGKPYVWGATGPGSYDCSGLVQAAWAAAGVAIPRTTYEQWAALPHVPMSGIQPGDLIFFYSDFHHVGIYIGNGNMVDAPHTGAFVRVEPIAGFGPIVGASRVG</sequence>
<dbReference type="SUPFAM" id="SSF54001">
    <property type="entry name" value="Cysteine proteinases"/>
    <property type="match status" value="1"/>
</dbReference>
<dbReference type="Gene3D" id="3.90.1720.10">
    <property type="entry name" value="endopeptidase domain like (from Nostoc punctiforme)"/>
    <property type="match status" value="1"/>
</dbReference>